<feature type="non-terminal residue" evidence="4">
    <location>
        <position position="141"/>
    </location>
</feature>
<reference evidence="5" key="1">
    <citation type="submission" date="2017-09" db="EMBL/GenBank/DDBJ databases">
        <title>Depth-based differentiation of microbial function through sediment-hosted aquifers and enrichment of novel symbionts in the deep terrestrial subsurface.</title>
        <authorList>
            <person name="Probst A.J."/>
            <person name="Ladd B."/>
            <person name="Jarett J.K."/>
            <person name="Geller-Mcgrath D.E."/>
            <person name="Sieber C.M.K."/>
            <person name="Emerson J.B."/>
            <person name="Anantharaman K."/>
            <person name="Thomas B.C."/>
            <person name="Malmstrom R."/>
            <person name="Stieglmeier M."/>
            <person name="Klingl A."/>
            <person name="Woyke T."/>
            <person name="Ryan C.M."/>
            <person name="Banfield J.F."/>
        </authorList>
    </citation>
    <scope>NUCLEOTIDE SEQUENCE [LARGE SCALE GENOMIC DNA]</scope>
</reference>
<dbReference type="Gene3D" id="3.30.1360.40">
    <property type="match status" value="1"/>
</dbReference>
<dbReference type="GO" id="GO:0006412">
    <property type="term" value="P:translation"/>
    <property type="evidence" value="ECO:0007669"/>
    <property type="project" value="UniProtKB-KW"/>
</dbReference>
<dbReference type="FunFam" id="3.30.1360.40:FF:000001">
    <property type="entry name" value="Ribosome-recycling factor"/>
    <property type="match status" value="1"/>
</dbReference>
<evidence type="ECO:0000313" key="4">
    <source>
        <dbReference type="EMBL" id="PIR74497.1"/>
    </source>
</evidence>
<organism evidence="4 5">
    <name type="scientific">Candidatus Magasanikbacteria bacterium CG10_big_fil_rev_8_21_14_0_10_47_10</name>
    <dbReference type="NCBI Taxonomy" id="1974652"/>
    <lineage>
        <taxon>Bacteria</taxon>
        <taxon>Candidatus Magasanikiibacteriota</taxon>
    </lineage>
</organism>
<accession>A0A2H0TSV7</accession>
<dbReference type="InterPro" id="IPR036191">
    <property type="entry name" value="RRF_sf"/>
</dbReference>
<gene>
    <name evidence="4" type="ORF">COU35_02225</name>
</gene>
<dbReference type="PANTHER" id="PTHR20982:SF3">
    <property type="entry name" value="MITOCHONDRIAL RIBOSOME RECYCLING FACTOR PSEUDO 1"/>
    <property type="match status" value="1"/>
</dbReference>
<dbReference type="InterPro" id="IPR002661">
    <property type="entry name" value="Ribosome_recyc_fac"/>
</dbReference>
<dbReference type="EMBL" id="PFCB01000020">
    <property type="protein sequence ID" value="PIR74497.1"/>
    <property type="molecule type" value="Genomic_DNA"/>
</dbReference>
<proteinExistence type="inferred from homology"/>
<dbReference type="InterPro" id="IPR023584">
    <property type="entry name" value="Ribosome_recyc_fac_dom"/>
</dbReference>
<dbReference type="GO" id="GO:0043023">
    <property type="term" value="F:ribosomal large subunit binding"/>
    <property type="evidence" value="ECO:0007669"/>
    <property type="project" value="TreeGrafter"/>
</dbReference>
<evidence type="ECO:0000313" key="5">
    <source>
        <dbReference type="Proteomes" id="UP000230154"/>
    </source>
</evidence>
<comment type="similarity">
    <text evidence="1">Belongs to the RRF family.</text>
</comment>
<evidence type="ECO:0000256" key="1">
    <source>
        <dbReference type="ARBA" id="ARBA00005912"/>
    </source>
</evidence>
<comment type="caution">
    <text evidence="4">The sequence shown here is derived from an EMBL/GenBank/DDBJ whole genome shotgun (WGS) entry which is preliminary data.</text>
</comment>
<name>A0A2H0TSV7_9BACT</name>
<protein>
    <submittedName>
        <fullName evidence="4">Ribosome recycling factor</fullName>
    </submittedName>
</protein>
<sequence length="141" mass="15654">MSGSPFRQINKIKHMNKAEMSRESFQKAIDHLRQDIANLRTGRATPALVEDIPVEAYGTKQSLKAVASISVADAKTLTVDPWDKALMQAVEIAIRNSDVGISPVNDGTLIRLPLPDLTAERRADLIKVLHKKMEESRIAIR</sequence>
<dbReference type="AlphaFoldDB" id="A0A2H0TSV7"/>
<evidence type="ECO:0000256" key="2">
    <source>
        <dbReference type="ARBA" id="ARBA00022917"/>
    </source>
</evidence>
<keyword evidence="2" id="KW-0648">Protein biosynthesis</keyword>
<dbReference type="PANTHER" id="PTHR20982">
    <property type="entry name" value="RIBOSOME RECYCLING FACTOR"/>
    <property type="match status" value="1"/>
</dbReference>
<evidence type="ECO:0000259" key="3">
    <source>
        <dbReference type="Pfam" id="PF01765"/>
    </source>
</evidence>
<feature type="domain" description="Ribosome recycling factor" evidence="3">
    <location>
        <begin position="32"/>
        <end position="141"/>
    </location>
</feature>
<dbReference type="Pfam" id="PF01765">
    <property type="entry name" value="RRF"/>
    <property type="match status" value="1"/>
</dbReference>
<dbReference type="Proteomes" id="UP000230154">
    <property type="component" value="Unassembled WGS sequence"/>
</dbReference>
<dbReference type="SUPFAM" id="SSF55194">
    <property type="entry name" value="Ribosome recycling factor, RRF"/>
    <property type="match status" value="1"/>
</dbReference>